<evidence type="ECO:0000259" key="2">
    <source>
        <dbReference type="Pfam" id="PF00823"/>
    </source>
</evidence>
<keyword evidence="5" id="KW-1185">Reference proteome</keyword>
<dbReference type="RefSeq" id="WP_225407372.1">
    <property type="nucleotide sequence ID" value="NZ_JAYJJR010000019.1"/>
</dbReference>
<reference evidence="4 5" key="1">
    <citation type="submission" date="2023-12" db="EMBL/GenBank/DDBJ databases">
        <title>Description of new species of Mycobacterium terrae complex isolated from sewage at the Sao Paulo Zoological Park Foundation in Brazil.</title>
        <authorList>
            <person name="Romagnoli C.L."/>
            <person name="Conceicao E.C."/>
            <person name="Machado E."/>
            <person name="Barreto L.B.P.F."/>
            <person name="Sharma A."/>
            <person name="Silva N.M."/>
            <person name="Marques L.E."/>
            <person name="Juliana M.A."/>
            <person name="Lourenco M.C.S."/>
            <person name="Digiampietri L.A."/>
            <person name="Suffys P.N."/>
            <person name="Viana-Niero C."/>
        </authorList>
    </citation>
    <scope>NUCLEOTIDE SEQUENCE [LARGE SCALE GENOMIC DNA]</scope>
    <source>
        <strain evidence="4 5">MYC098</strain>
    </source>
</reference>
<dbReference type="InterPro" id="IPR000030">
    <property type="entry name" value="PPE_dom"/>
</dbReference>
<gene>
    <name evidence="4" type="ORF">K6T79_22110</name>
</gene>
<accession>A0ABU5XN53</accession>
<dbReference type="InterPro" id="IPR022171">
    <property type="entry name" value="PPE_C"/>
</dbReference>
<name>A0ABU5XN53_9MYCO</name>
<dbReference type="Gene3D" id="1.20.1260.20">
    <property type="entry name" value="PPE superfamily"/>
    <property type="match status" value="1"/>
</dbReference>
<comment type="similarity">
    <text evidence="1">Belongs to the mycobacterial PPE family.</text>
</comment>
<dbReference type="Pfam" id="PF00823">
    <property type="entry name" value="PPE"/>
    <property type="match status" value="1"/>
</dbReference>
<dbReference type="EMBL" id="JAYJJR010000019">
    <property type="protein sequence ID" value="MEB3023721.1"/>
    <property type="molecule type" value="Genomic_DNA"/>
</dbReference>
<dbReference type="PANTHER" id="PTHR46766:SF1">
    <property type="entry name" value="GLUTAMINE-RICH PROTEIN 2"/>
    <property type="match status" value="1"/>
</dbReference>
<comment type="caution">
    <text evidence="4">The sequence shown here is derived from an EMBL/GenBank/DDBJ whole genome shotgun (WGS) entry which is preliminary data.</text>
</comment>
<organism evidence="4 5">
    <name type="scientific">[Mycobacterium] crassicus</name>
    <dbReference type="NCBI Taxonomy" id="2872309"/>
    <lineage>
        <taxon>Bacteria</taxon>
        <taxon>Bacillati</taxon>
        <taxon>Actinomycetota</taxon>
        <taxon>Actinomycetes</taxon>
        <taxon>Mycobacteriales</taxon>
        <taxon>Mycobacteriaceae</taxon>
        <taxon>Mycolicibacter</taxon>
    </lineage>
</organism>
<feature type="domain" description="PPE family C-terminal" evidence="3">
    <location>
        <begin position="307"/>
        <end position="377"/>
    </location>
</feature>
<dbReference type="Proteomes" id="UP001299596">
    <property type="component" value="Unassembled WGS sequence"/>
</dbReference>
<dbReference type="PANTHER" id="PTHR46766">
    <property type="entry name" value="GLUTAMINE-RICH PROTEIN 2"/>
    <property type="match status" value="1"/>
</dbReference>
<protein>
    <submittedName>
        <fullName evidence="4">PPE family protein</fullName>
    </submittedName>
</protein>
<dbReference type="Pfam" id="PF12484">
    <property type="entry name" value="PPE-SVP"/>
    <property type="match status" value="1"/>
</dbReference>
<dbReference type="SUPFAM" id="SSF140459">
    <property type="entry name" value="PE/PPE dimer-like"/>
    <property type="match status" value="1"/>
</dbReference>
<dbReference type="InterPro" id="IPR038332">
    <property type="entry name" value="PPE_sf"/>
</dbReference>
<evidence type="ECO:0000313" key="5">
    <source>
        <dbReference type="Proteomes" id="UP001299596"/>
    </source>
</evidence>
<feature type="domain" description="PPE" evidence="2">
    <location>
        <begin position="2"/>
        <end position="165"/>
    </location>
</feature>
<evidence type="ECO:0000313" key="4">
    <source>
        <dbReference type="EMBL" id="MEB3023721.1"/>
    </source>
</evidence>
<sequence length="412" mass="40267">MDFGALPPEINSGRMYSGPGSGPLLAAAAAWDALAAELSSTASSYGSVLLGLTADAWFGPTAASMWAAAQPYAGWMSSTATQAQLAAAQARAAAAAYDAAFGATVPPPVIAANRSLLMSLIASNILGQNTAAIAATELEYTQMWAQDAGAMYGYAGASASATALPPFAPPPQTTNPAGLQAQSAAATQAVTGAGTQAQSSASQLISMVPQALQNMATSGSAAAADPTSILDILDFLAGPLSPISLFGIGGIPYLLAIQCVLLPMNGANVVSAVNRATGPKPWLEEPVLPAQTLTGTRLVGAPGPTVAAGLGNSGSIGRMSVPQSWIAQTPTAKAVAAVYPEAGPGAVAAVAAEGEGGVLNDMALASLAGRAMTAGGGAAGRGVGGATGLAAASKPSKPSKATIIVIPPSAED</sequence>
<evidence type="ECO:0000259" key="3">
    <source>
        <dbReference type="Pfam" id="PF12484"/>
    </source>
</evidence>
<evidence type="ECO:0000256" key="1">
    <source>
        <dbReference type="ARBA" id="ARBA00010652"/>
    </source>
</evidence>
<proteinExistence type="inferred from homology"/>